<organism evidence="9 10">
    <name type="scientific">Streptomyces meridianus</name>
    <dbReference type="NCBI Taxonomy" id="2938945"/>
    <lineage>
        <taxon>Bacteria</taxon>
        <taxon>Bacillati</taxon>
        <taxon>Actinomycetota</taxon>
        <taxon>Actinomycetes</taxon>
        <taxon>Kitasatosporales</taxon>
        <taxon>Streptomycetaceae</taxon>
        <taxon>Streptomyces</taxon>
    </lineage>
</organism>
<name>A0ABT0X8T7_9ACTN</name>
<dbReference type="InterPro" id="IPR005148">
    <property type="entry name" value="Arg-tRNA-synth_N"/>
</dbReference>
<keyword evidence="10" id="KW-1185">Reference proteome</keyword>
<dbReference type="EMBL" id="JAMQGM010000026">
    <property type="protein sequence ID" value="MCM2578179.1"/>
    <property type="molecule type" value="Genomic_DNA"/>
</dbReference>
<dbReference type="InterPro" id="IPR036695">
    <property type="entry name" value="Arg-tRNA-synth_N_sf"/>
</dbReference>
<dbReference type="InterPro" id="IPR008909">
    <property type="entry name" value="DALR_anticod-bd"/>
</dbReference>
<evidence type="ECO:0000256" key="2">
    <source>
        <dbReference type="ARBA" id="ARBA00022598"/>
    </source>
</evidence>
<evidence type="ECO:0000256" key="1">
    <source>
        <dbReference type="ARBA" id="ARBA00012837"/>
    </source>
</evidence>
<evidence type="ECO:0000256" key="4">
    <source>
        <dbReference type="ARBA" id="ARBA00022840"/>
    </source>
</evidence>
<dbReference type="PANTHER" id="PTHR11956:SF5">
    <property type="entry name" value="ARGININE--TRNA LIGASE, CYTOPLASMIC"/>
    <property type="match status" value="1"/>
</dbReference>
<accession>A0ABT0X8T7</accession>
<evidence type="ECO:0000313" key="9">
    <source>
        <dbReference type="EMBL" id="MCM2578179.1"/>
    </source>
</evidence>
<dbReference type="SMART" id="SM01016">
    <property type="entry name" value="Arg_tRNA_synt_N"/>
    <property type="match status" value="1"/>
</dbReference>
<comment type="catalytic activity">
    <reaction evidence="5">
        <text>tRNA(Arg) + L-arginine + ATP = L-arginyl-tRNA(Arg) + AMP + diphosphate</text>
        <dbReference type="Rhea" id="RHEA:20301"/>
        <dbReference type="Rhea" id="RHEA-COMP:9658"/>
        <dbReference type="Rhea" id="RHEA-COMP:9673"/>
        <dbReference type="ChEBI" id="CHEBI:30616"/>
        <dbReference type="ChEBI" id="CHEBI:32682"/>
        <dbReference type="ChEBI" id="CHEBI:33019"/>
        <dbReference type="ChEBI" id="CHEBI:78442"/>
        <dbReference type="ChEBI" id="CHEBI:78513"/>
        <dbReference type="ChEBI" id="CHEBI:456215"/>
        <dbReference type="EC" id="6.1.1.19"/>
    </reaction>
</comment>
<feature type="domain" description="DALR anticodon binding" evidence="7">
    <location>
        <begin position="272"/>
        <end position="398"/>
    </location>
</feature>
<dbReference type="EC" id="6.1.1.19" evidence="1"/>
<evidence type="ECO:0000259" key="8">
    <source>
        <dbReference type="SMART" id="SM01016"/>
    </source>
</evidence>
<dbReference type="Gene3D" id="1.10.730.10">
    <property type="entry name" value="Isoleucyl-tRNA Synthetase, Domain 1"/>
    <property type="match status" value="1"/>
</dbReference>
<feature type="domain" description="Arginyl tRNA synthetase N-terminal" evidence="8">
    <location>
        <begin position="4"/>
        <end position="92"/>
    </location>
</feature>
<evidence type="ECO:0000256" key="6">
    <source>
        <dbReference type="SAM" id="MobiDB-lite"/>
    </source>
</evidence>
<dbReference type="PANTHER" id="PTHR11956">
    <property type="entry name" value="ARGINYL-TRNA SYNTHETASE"/>
    <property type="match status" value="1"/>
</dbReference>
<sequence length="398" mass="41471">MTPAELSRTVLATVHRAVEAGELSAPLPTSVKVEQPRRPGCGDYATGIALQLAGPAARPPRTVAEILRARLAAEPGIAGVEIAGPGFLNISLDAGAHSGLLATVLAPGRAYGHGDDLAGTAVELRYPDETRAAVTADVLARILAALGADVTTSGPDRPDPAWAALLGVRPPDGAAAAEAPVRTVPSRPARHRESVRIRPVPVRLTGSYDGPARPGDDSHAVHSNHPGIAALLVDRLGSDAVRWALLRPAAHDHPRITDDLLVQRESNSLFRVRYAHARARALVRNAADLGVPPEPAATGDPAAGRTEGPAVTALLGALAEYPTVLRSAARHRASDRLARHLVVLADAFFRFHDTCAVLPRGEEKPEAAHRVRTALAQGTGTVLAGGLHLLGITAPDML</sequence>
<proteinExistence type="predicted"/>
<gene>
    <name evidence="9" type="ORF">M1E25_12565</name>
</gene>
<protein>
    <recommendedName>
        <fullName evidence="1">arginine--tRNA ligase</fullName>
        <ecNumber evidence="1">6.1.1.19</ecNumber>
    </recommendedName>
</protein>
<feature type="region of interest" description="Disordered" evidence="6">
    <location>
        <begin position="174"/>
        <end position="193"/>
    </location>
</feature>
<dbReference type="InterPro" id="IPR001278">
    <property type="entry name" value="Arg-tRNA-ligase"/>
</dbReference>
<dbReference type="SMART" id="SM00836">
    <property type="entry name" value="DALR_1"/>
    <property type="match status" value="1"/>
</dbReference>
<dbReference type="NCBIfam" id="NF045898">
    <property type="entry name" value="ArgS_rel_codon"/>
    <property type="match status" value="1"/>
</dbReference>
<keyword evidence="2" id="KW-0436">Ligase</keyword>
<dbReference type="Proteomes" id="UP001167160">
    <property type="component" value="Unassembled WGS sequence"/>
</dbReference>
<evidence type="ECO:0000313" key="10">
    <source>
        <dbReference type="Proteomes" id="UP001167160"/>
    </source>
</evidence>
<dbReference type="InterPro" id="IPR009080">
    <property type="entry name" value="tRNAsynth_Ia_anticodon-bd"/>
</dbReference>
<dbReference type="Pfam" id="PF03485">
    <property type="entry name" value="Arg_tRNA_synt_N"/>
    <property type="match status" value="1"/>
</dbReference>
<dbReference type="SUPFAM" id="SSF47323">
    <property type="entry name" value="Anticodon-binding domain of a subclass of class I aminoacyl-tRNA synthetases"/>
    <property type="match status" value="1"/>
</dbReference>
<comment type="caution">
    <text evidence="9">The sequence shown here is derived from an EMBL/GenBank/DDBJ whole genome shotgun (WGS) entry which is preliminary data.</text>
</comment>
<evidence type="ECO:0000259" key="7">
    <source>
        <dbReference type="SMART" id="SM00836"/>
    </source>
</evidence>
<dbReference type="RefSeq" id="WP_251414277.1">
    <property type="nucleotide sequence ID" value="NZ_JAMQGM010000026.1"/>
</dbReference>
<dbReference type="SUPFAM" id="SSF55190">
    <property type="entry name" value="Arginyl-tRNA synthetase (ArgRS), N-terminal 'additional' domain"/>
    <property type="match status" value="1"/>
</dbReference>
<keyword evidence="3" id="KW-0547">Nucleotide-binding</keyword>
<dbReference type="Pfam" id="PF05746">
    <property type="entry name" value="DALR_1"/>
    <property type="match status" value="1"/>
</dbReference>
<evidence type="ECO:0000256" key="5">
    <source>
        <dbReference type="ARBA" id="ARBA00049339"/>
    </source>
</evidence>
<keyword evidence="4" id="KW-0067">ATP-binding</keyword>
<reference evidence="9" key="1">
    <citation type="journal article" date="2023" name="Int. J. Syst. Evol. Microbiol.">
        <title>Streptomyces meridianus sp. nov. isolated from brackish water of the Tagus estuary in Alcochete, Portugal.</title>
        <authorList>
            <person name="Santos J.D.N."/>
            <person name="Klimek D."/>
            <person name="Calusinska M."/>
            <person name="Lobo Da Cunha A."/>
            <person name="Catita J."/>
            <person name="Goncalves H."/>
            <person name="Gonzalez I."/>
            <person name="Reyes F."/>
            <person name="Lage O.M."/>
        </authorList>
    </citation>
    <scope>NUCLEOTIDE SEQUENCE</scope>
    <source>
        <strain evidence="9">MTZ3.1</strain>
    </source>
</reference>
<dbReference type="Gene3D" id="3.30.1360.70">
    <property type="entry name" value="Arginyl tRNA synthetase N-terminal domain"/>
    <property type="match status" value="1"/>
</dbReference>
<evidence type="ECO:0000256" key="3">
    <source>
        <dbReference type="ARBA" id="ARBA00022741"/>
    </source>
</evidence>